<reference evidence="2" key="1">
    <citation type="submission" date="2016-10" db="EMBL/GenBank/DDBJ databases">
        <authorList>
            <person name="Varghese N."/>
            <person name="Submissions S."/>
        </authorList>
    </citation>
    <scope>NUCLEOTIDE SEQUENCE [LARGE SCALE GENOMIC DNA]</scope>
    <source>
        <strain evidence="2">DSM 13577</strain>
    </source>
</reference>
<dbReference type="AlphaFoldDB" id="A0A1I0CRN9"/>
<feature type="non-terminal residue" evidence="1">
    <location>
        <position position="61"/>
    </location>
</feature>
<dbReference type="Proteomes" id="UP000243819">
    <property type="component" value="Unassembled WGS sequence"/>
</dbReference>
<keyword evidence="2" id="KW-1185">Reference proteome</keyword>
<protein>
    <submittedName>
        <fullName evidence="1">Uncharacterized protein</fullName>
    </submittedName>
</protein>
<organism evidence="1 2">
    <name type="scientific">Anaerobranca gottschalkii DSM 13577</name>
    <dbReference type="NCBI Taxonomy" id="1120990"/>
    <lineage>
        <taxon>Bacteria</taxon>
        <taxon>Bacillati</taxon>
        <taxon>Bacillota</taxon>
        <taxon>Clostridia</taxon>
        <taxon>Eubacteriales</taxon>
        <taxon>Proteinivoracaceae</taxon>
        <taxon>Anaerobranca</taxon>
    </lineage>
</organism>
<proteinExistence type="predicted"/>
<evidence type="ECO:0000313" key="2">
    <source>
        <dbReference type="Proteomes" id="UP000243819"/>
    </source>
</evidence>
<gene>
    <name evidence="1" type="ORF">SAMN03080614_10893</name>
</gene>
<sequence length="61" mass="7447">MMKIKIKLANLLRLDEKLRLAYLLKEKFMDAEIKLNEWLELVKIYKIEQFSYLANTISNWK</sequence>
<evidence type="ECO:0000313" key="1">
    <source>
        <dbReference type="EMBL" id="SET22311.1"/>
    </source>
</evidence>
<dbReference type="EMBL" id="FOIF01000089">
    <property type="protein sequence ID" value="SET22311.1"/>
    <property type="molecule type" value="Genomic_DNA"/>
</dbReference>
<accession>A0A1I0CRN9</accession>
<name>A0A1I0CRN9_9FIRM</name>